<reference evidence="7 8" key="1">
    <citation type="submission" date="2018-07" db="EMBL/GenBank/DDBJ databases">
        <title>Freshwater and sediment microbial communities from various areas in North America, analyzing microbe dynamics in response to fracking.</title>
        <authorList>
            <person name="Lamendella R."/>
        </authorList>
    </citation>
    <scope>NUCLEOTIDE SEQUENCE [LARGE SCALE GENOMIC DNA]</scope>
    <source>
        <strain evidence="7 8">160A</strain>
    </source>
</reference>
<evidence type="ECO:0000313" key="8">
    <source>
        <dbReference type="Proteomes" id="UP000252733"/>
    </source>
</evidence>
<feature type="transmembrane region" description="Helical" evidence="5">
    <location>
        <begin position="50"/>
        <end position="70"/>
    </location>
</feature>
<feature type="transmembrane region" description="Helical" evidence="5">
    <location>
        <begin position="304"/>
        <end position="323"/>
    </location>
</feature>
<evidence type="ECO:0000256" key="4">
    <source>
        <dbReference type="ARBA" id="ARBA00023136"/>
    </source>
</evidence>
<feature type="transmembrane region" description="Helical" evidence="5">
    <location>
        <begin position="360"/>
        <end position="380"/>
    </location>
</feature>
<keyword evidence="8" id="KW-1185">Reference proteome</keyword>
<dbReference type="EMBL" id="QPIZ01000010">
    <property type="protein sequence ID" value="RCW35338.1"/>
    <property type="molecule type" value="Genomic_DNA"/>
</dbReference>
<dbReference type="GO" id="GO:0015293">
    <property type="term" value="F:symporter activity"/>
    <property type="evidence" value="ECO:0007669"/>
    <property type="project" value="InterPro"/>
</dbReference>
<dbReference type="PROSITE" id="PS50850">
    <property type="entry name" value="MFS"/>
    <property type="match status" value="1"/>
</dbReference>
<proteinExistence type="inferred from homology"/>
<evidence type="ECO:0000256" key="2">
    <source>
        <dbReference type="ARBA" id="ARBA00022692"/>
    </source>
</evidence>
<feature type="transmembrane region" description="Helical" evidence="5">
    <location>
        <begin position="20"/>
        <end position="38"/>
    </location>
</feature>
<evidence type="ECO:0000256" key="3">
    <source>
        <dbReference type="ARBA" id="ARBA00022989"/>
    </source>
</evidence>
<evidence type="ECO:0000259" key="6">
    <source>
        <dbReference type="PROSITE" id="PS50850"/>
    </source>
</evidence>
<protein>
    <submittedName>
        <fullName evidence="7">Sugar (Glycoside-pentoside-hexuronide) transporter</fullName>
    </submittedName>
</protein>
<feature type="transmembrane region" description="Helical" evidence="5">
    <location>
        <begin position="180"/>
        <end position="203"/>
    </location>
</feature>
<dbReference type="Gene3D" id="1.20.1250.20">
    <property type="entry name" value="MFS general substrate transporter like domains"/>
    <property type="match status" value="2"/>
</dbReference>
<dbReference type="OrthoDB" id="9764596at2"/>
<dbReference type="Pfam" id="PF13347">
    <property type="entry name" value="MFS_2"/>
    <property type="match status" value="2"/>
</dbReference>
<feature type="domain" description="Major facilitator superfamily (MFS) profile" evidence="6">
    <location>
        <begin position="7"/>
        <end position="471"/>
    </location>
</feature>
<comment type="similarity">
    <text evidence="1">Belongs to the sodium:galactoside symporter (TC 2.A.2) family.</text>
</comment>
<comment type="caution">
    <text evidence="7">The sequence shown here is derived from an EMBL/GenBank/DDBJ whole genome shotgun (WGS) entry which is preliminary data.</text>
</comment>
<evidence type="ECO:0000313" key="7">
    <source>
        <dbReference type="EMBL" id="RCW35338.1"/>
    </source>
</evidence>
<dbReference type="NCBIfam" id="TIGR00792">
    <property type="entry name" value="gph"/>
    <property type="match status" value="1"/>
</dbReference>
<keyword evidence="2 5" id="KW-0812">Transmembrane</keyword>
<dbReference type="InterPro" id="IPR020846">
    <property type="entry name" value="MFS_dom"/>
</dbReference>
<feature type="transmembrane region" description="Helical" evidence="5">
    <location>
        <begin position="82"/>
        <end position="99"/>
    </location>
</feature>
<dbReference type="PANTHER" id="PTHR11328">
    <property type="entry name" value="MAJOR FACILITATOR SUPERFAMILY DOMAIN-CONTAINING PROTEIN"/>
    <property type="match status" value="1"/>
</dbReference>
<dbReference type="SUPFAM" id="SSF103473">
    <property type="entry name" value="MFS general substrate transporter"/>
    <property type="match status" value="1"/>
</dbReference>
<gene>
    <name evidence="7" type="ORF">DFO77_110105</name>
</gene>
<dbReference type="GO" id="GO:0008643">
    <property type="term" value="P:carbohydrate transport"/>
    <property type="evidence" value="ECO:0007669"/>
    <property type="project" value="InterPro"/>
</dbReference>
<dbReference type="GO" id="GO:0005886">
    <property type="term" value="C:plasma membrane"/>
    <property type="evidence" value="ECO:0007669"/>
    <property type="project" value="TreeGrafter"/>
</dbReference>
<feature type="transmembrane region" description="Helical" evidence="5">
    <location>
        <begin position="401"/>
        <end position="430"/>
    </location>
</feature>
<feature type="transmembrane region" description="Helical" evidence="5">
    <location>
        <begin position="232"/>
        <end position="256"/>
    </location>
</feature>
<keyword evidence="4 5" id="KW-0472">Membrane</keyword>
<feature type="transmembrane region" description="Helical" evidence="5">
    <location>
        <begin position="151"/>
        <end position="174"/>
    </location>
</feature>
<dbReference type="Proteomes" id="UP000252733">
    <property type="component" value="Unassembled WGS sequence"/>
</dbReference>
<evidence type="ECO:0000256" key="5">
    <source>
        <dbReference type="SAM" id="Phobius"/>
    </source>
</evidence>
<feature type="transmembrane region" description="Helical" evidence="5">
    <location>
        <begin position="450"/>
        <end position="469"/>
    </location>
</feature>
<feature type="transmembrane region" description="Helical" evidence="5">
    <location>
        <begin position="335"/>
        <end position="354"/>
    </location>
</feature>
<evidence type="ECO:0000256" key="1">
    <source>
        <dbReference type="ARBA" id="ARBA00009617"/>
    </source>
</evidence>
<organism evidence="7 8">
    <name type="scientific">Marinilabilia salmonicolor</name>
    <dbReference type="NCBI Taxonomy" id="989"/>
    <lineage>
        <taxon>Bacteria</taxon>
        <taxon>Pseudomonadati</taxon>
        <taxon>Bacteroidota</taxon>
        <taxon>Bacteroidia</taxon>
        <taxon>Marinilabiliales</taxon>
        <taxon>Marinilabiliaceae</taxon>
        <taxon>Marinilabilia</taxon>
    </lineage>
</organism>
<dbReference type="InterPro" id="IPR036259">
    <property type="entry name" value="MFS_trans_sf"/>
</dbReference>
<dbReference type="InterPro" id="IPR001927">
    <property type="entry name" value="Na/Gal_symport"/>
</dbReference>
<dbReference type="CDD" id="cd17332">
    <property type="entry name" value="MFS_MelB_like"/>
    <property type="match status" value="1"/>
</dbReference>
<dbReference type="STRING" id="1168289.GCA_000259075_02164"/>
<name>A0A2T0XER7_9BACT</name>
<dbReference type="GO" id="GO:0006814">
    <property type="term" value="P:sodium ion transport"/>
    <property type="evidence" value="ECO:0007669"/>
    <property type="project" value="InterPro"/>
</dbReference>
<feature type="transmembrane region" description="Helical" evidence="5">
    <location>
        <begin position="111"/>
        <end position="130"/>
    </location>
</feature>
<dbReference type="AlphaFoldDB" id="A0A2T0XER7"/>
<dbReference type="RefSeq" id="WP_106153770.1">
    <property type="nucleotide sequence ID" value="NZ_PVTS01000012.1"/>
</dbReference>
<dbReference type="PANTHER" id="PTHR11328:SF24">
    <property type="entry name" value="MAJOR FACILITATOR SUPERFAMILY (MFS) PROFILE DOMAIN-CONTAINING PROTEIN"/>
    <property type="match status" value="1"/>
</dbReference>
<sequence length="492" mass="54320">MSTTERISLKEKIGYSLGDLAANLIFQTLMTFLAFFYTDVYKIPPSSASAIIFAGGMVGAFFTPVMGMIADRTKTRWGKFRPWILWTSVPFGVIAILAFSTPDFSTGGKIAYAMITYILLVIVYAANNLPYSSLSGVITGNMSDRNSISSYRFTGVMIAQFVVQVVLLPLVFIVGDGDRAAGFEIVMGFFAVIGIVFFLITFFTTRERIVPSKEQTSSVKQDLSDLFHNRPWIMMLILTTFIFITMALKSGVYVYYFENYLDQTALATFLTDVGFNGFINSVDSMFESMGFVGFHWPNDAPTSGFSLFNAVAILMMLIGIAFSKGLADKYGKRDVFIVGLSGALITQFLFLFLAPDAIGAVYVLQLFHGFFYGLTIPLLWAMIADVADYSEWKNNRRATAIVFSAMAFGLKVGMSMGGAILAGLLALFGYNEQAVIQPDTAIQGIKLSMSVFPALTFLVGLVSLIFYNIDKSMEVRIEKELLERRGSSVTEE</sequence>
<dbReference type="InterPro" id="IPR039672">
    <property type="entry name" value="MFS_2"/>
</dbReference>
<accession>A0A2T0XER7</accession>
<keyword evidence="3 5" id="KW-1133">Transmembrane helix</keyword>